<keyword evidence="1 7" id="KW-0732">Signal</keyword>
<feature type="domain" description="Peptidase S1" evidence="8">
    <location>
        <begin position="111"/>
        <end position="355"/>
    </location>
</feature>
<dbReference type="InterPro" id="IPR043504">
    <property type="entry name" value="Peptidase_S1_PA_chymotrypsin"/>
</dbReference>
<dbReference type="PROSITE" id="PS50240">
    <property type="entry name" value="TRYPSIN_DOM"/>
    <property type="match status" value="1"/>
</dbReference>
<feature type="chain" id="PRO_5038755613" evidence="7">
    <location>
        <begin position="26"/>
        <end position="487"/>
    </location>
</feature>
<evidence type="ECO:0000313" key="10">
    <source>
        <dbReference type="RefSeq" id="XP_037899472.1"/>
    </source>
</evidence>
<evidence type="ECO:0000256" key="4">
    <source>
        <dbReference type="ARBA" id="ARBA00023157"/>
    </source>
</evidence>
<keyword evidence="9" id="KW-1185">Reference proteome</keyword>
<dbReference type="InterPro" id="IPR001314">
    <property type="entry name" value="Peptidase_S1A"/>
</dbReference>
<sequence>MIGLAMKLIIRSLMLYVVAITVVNGNECGLNSVCVPIPDCPLIRDNFNLIKRKPYCNLDRPGANVCCTKSSQNYTQPKYVDFRVVRECRSYDSLPRLQSRLGEGCNYTSNFVGRVEAEGKEFPFMALIYGKSGDVPSKICTGTLISKKFVLTAAHCKSVTNPPLTFVRLGELDYVTNADDALLQDIEIKNIIAHPQYYRTPLTFYHDIALIELTKEAIFNDYVRPACLSLEDGNDYQEFLAAGWGYPPSTPTTHLHKVKLDRLDDNVCFAKVVRDNLEEGINNRTHICTIPSTGNIGSCHGDNGGALLINSPEFPCQFSVVGVYSIRHEACGNKDHPSVYARINLYIDWIQPNECGLNSECVPIADCPLIRDNFNLTKSKPYCNLDRPGANVCCTKSSRNYTQPKYVDFRVVRECRSYDDVPSLQNPLGAGCNYASNFVGRVKAESKEFPFMAVVHNKNGNQIGATCSGVLISKKYVLTTAFCYLNG</sequence>
<dbReference type="RefSeq" id="XP_037899472.1">
    <property type="nucleotide sequence ID" value="XM_038043544.1"/>
</dbReference>
<dbReference type="SUPFAM" id="SSF50494">
    <property type="entry name" value="Trypsin-like serine proteases"/>
    <property type="match status" value="2"/>
</dbReference>
<gene>
    <name evidence="10" type="primary">LOC119644015</name>
</gene>
<comment type="similarity">
    <text evidence="6">Belongs to the peptidase S1 family. CLIP subfamily.</text>
</comment>
<dbReference type="GeneID" id="119644015"/>
<accession>A0A9C5ZQ74</accession>
<name>A0A9C5ZQ74_9MUSC</name>
<dbReference type="Pfam" id="PF00089">
    <property type="entry name" value="Trypsin"/>
    <property type="match status" value="2"/>
</dbReference>
<organism evidence="9 10">
    <name type="scientific">Glossina fuscipes</name>
    <dbReference type="NCBI Taxonomy" id="7396"/>
    <lineage>
        <taxon>Eukaryota</taxon>
        <taxon>Metazoa</taxon>
        <taxon>Ecdysozoa</taxon>
        <taxon>Arthropoda</taxon>
        <taxon>Hexapoda</taxon>
        <taxon>Insecta</taxon>
        <taxon>Pterygota</taxon>
        <taxon>Neoptera</taxon>
        <taxon>Endopterygota</taxon>
        <taxon>Diptera</taxon>
        <taxon>Brachycera</taxon>
        <taxon>Muscomorpha</taxon>
        <taxon>Hippoboscoidea</taxon>
        <taxon>Glossinidae</taxon>
        <taxon>Glossina</taxon>
    </lineage>
</organism>
<dbReference type="GO" id="GO:0006508">
    <property type="term" value="P:proteolysis"/>
    <property type="evidence" value="ECO:0007669"/>
    <property type="project" value="InterPro"/>
</dbReference>
<dbReference type="KEGG" id="gfs:119644015"/>
<proteinExistence type="inferred from homology"/>
<dbReference type="Proteomes" id="UP000092443">
    <property type="component" value="Unplaced"/>
</dbReference>
<dbReference type="InterPro" id="IPR051487">
    <property type="entry name" value="Ser/Thr_Proteases_Immune/Dev"/>
</dbReference>
<dbReference type="AlphaFoldDB" id="A0A9C5ZQ74"/>
<evidence type="ECO:0000256" key="6">
    <source>
        <dbReference type="ARBA" id="ARBA00024195"/>
    </source>
</evidence>
<keyword evidence="4" id="KW-1015">Disulfide bond</keyword>
<evidence type="ECO:0000256" key="5">
    <source>
        <dbReference type="ARBA" id="ARBA00023180"/>
    </source>
</evidence>
<feature type="signal peptide" evidence="7">
    <location>
        <begin position="1"/>
        <end position="25"/>
    </location>
</feature>
<protein>
    <submittedName>
        <fullName evidence="10">Phenoloxidase-activating factor 3-like</fullName>
    </submittedName>
</protein>
<evidence type="ECO:0000313" key="9">
    <source>
        <dbReference type="Proteomes" id="UP000092443"/>
    </source>
</evidence>
<evidence type="ECO:0000256" key="1">
    <source>
        <dbReference type="ARBA" id="ARBA00022729"/>
    </source>
</evidence>
<dbReference type="SMART" id="SM00020">
    <property type="entry name" value="Tryp_SPc"/>
    <property type="match status" value="1"/>
</dbReference>
<dbReference type="InterPro" id="IPR001254">
    <property type="entry name" value="Trypsin_dom"/>
</dbReference>
<keyword evidence="2" id="KW-0106">Calcium</keyword>
<evidence type="ECO:0000256" key="3">
    <source>
        <dbReference type="ARBA" id="ARBA00023145"/>
    </source>
</evidence>
<evidence type="ECO:0000256" key="2">
    <source>
        <dbReference type="ARBA" id="ARBA00022837"/>
    </source>
</evidence>
<dbReference type="PROSITE" id="PS00134">
    <property type="entry name" value="TRYPSIN_HIS"/>
    <property type="match status" value="1"/>
</dbReference>
<dbReference type="FunFam" id="2.40.10.10:FF:000028">
    <property type="entry name" value="Serine protease easter"/>
    <property type="match status" value="1"/>
</dbReference>
<dbReference type="InterPro" id="IPR018114">
    <property type="entry name" value="TRYPSIN_HIS"/>
</dbReference>
<dbReference type="Gene3D" id="2.40.10.10">
    <property type="entry name" value="Trypsin-like serine proteases"/>
    <property type="match status" value="2"/>
</dbReference>
<evidence type="ECO:0000259" key="8">
    <source>
        <dbReference type="PROSITE" id="PS50240"/>
    </source>
</evidence>
<dbReference type="GO" id="GO:0004252">
    <property type="term" value="F:serine-type endopeptidase activity"/>
    <property type="evidence" value="ECO:0007669"/>
    <property type="project" value="InterPro"/>
</dbReference>
<dbReference type="PANTHER" id="PTHR24256">
    <property type="entry name" value="TRYPTASE-RELATED"/>
    <property type="match status" value="1"/>
</dbReference>
<keyword evidence="5" id="KW-0325">Glycoprotein</keyword>
<reference evidence="10" key="1">
    <citation type="submission" date="2025-08" db="UniProtKB">
        <authorList>
            <consortium name="RefSeq"/>
        </authorList>
    </citation>
    <scope>IDENTIFICATION</scope>
    <source>
        <tissue evidence="10">Whole body pupa</tissue>
    </source>
</reference>
<dbReference type="InterPro" id="IPR009003">
    <property type="entry name" value="Peptidase_S1_PA"/>
</dbReference>
<dbReference type="PRINTS" id="PR00722">
    <property type="entry name" value="CHYMOTRYPSIN"/>
</dbReference>
<evidence type="ECO:0000256" key="7">
    <source>
        <dbReference type="SAM" id="SignalP"/>
    </source>
</evidence>
<dbReference type="CDD" id="cd00190">
    <property type="entry name" value="Tryp_SPc"/>
    <property type="match status" value="1"/>
</dbReference>
<keyword evidence="3" id="KW-0865">Zymogen</keyword>